<dbReference type="SUPFAM" id="SSF56601">
    <property type="entry name" value="beta-lactamase/transpeptidase-like"/>
    <property type="match status" value="1"/>
</dbReference>
<comment type="caution">
    <text evidence="2">The sequence shown here is derived from an EMBL/GenBank/DDBJ whole genome shotgun (WGS) entry which is preliminary data.</text>
</comment>
<dbReference type="PANTHER" id="PTHR46825">
    <property type="entry name" value="D-ALANYL-D-ALANINE-CARBOXYPEPTIDASE/ENDOPEPTIDASE AMPH"/>
    <property type="match status" value="1"/>
</dbReference>
<evidence type="ECO:0000259" key="1">
    <source>
        <dbReference type="Pfam" id="PF00144"/>
    </source>
</evidence>
<sequence length="438" mass="49210">MKKIIPSILFAFIITSGFSQNFNSKRIDSLFELLEKNNKLMGSIAVSENGKVIYSKAIGFDDITTSKKSDINTKYRIGSISKMFTASLIFKAIEEKKINLDQTIDKYFPTVKNSNKITVSNLLNHRSGIHNFTSDKSYPEYQTQYQSKDKMIERIASGETVFEPNTKGEYSNSNYVLLTFILEDVYKKSYSELLNQKIIKPLSLKNTYYGGKIDLANKECNSYTYSGEWKKSTETDLSIPQGAGGIVSNPVDLNIFIENLFAGKIISLENVNLMKTIKDNYGMGMFEYPYEETKSYGHSGGIDGFRSLLCHFEKEKLSVAITSNAVNYTLNDIVFCALSSYFDKPFQMPSFAKIDLKTETLDQYLGNYGSAQIPLKIAITKNDTSLIAQATGQPSFPLEASAANTFKFDLAGIILEFNPAEKLMKLKQGGQIFIFTKE</sequence>
<dbReference type="AlphaFoldDB" id="A0A6I4NKB2"/>
<reference evidence="2 3" key="1">
    <citation type="submission" date="2019-12" db="EMBL/GenBank/DDBJ databases">
        <authorList>
            <person name="Kim Y.S."/>
        </authorList>
    </citation>
    <scope>NUCLEOTIDE SEQUENCE [LARGE SCALE GENOMIC DNA]</scope>
    <source>
        <strain evidence="2 3">GA093</strain>
    </source>
</reference>
<dbReference type="Gene3D" id="3.40.710.10">
    <property type="entry name" value="DD-peptidase/beta-lactamase superfamily"/>
    <property type="match status" value="1"/>
</dbReference>
<proteinExistence type="predicted"/>
<keyword evidence="2" id="KW-0378">Hydrolase</keyword>
<accession>A0A6I4NKB2</accession>
<name>A0A6I4NKB2_9FLAO</name>
<dbReference type="InterPro" id="IPR001466">
    <property type="entry name" value="Beta-lactam-related"/>
</dbReference>
<evidence type="ECO:0000313" key="2">
    <source>
        <dbReference type="EMBL" id="MWB94848.1"/>
    </source>
</evidence>
<dbReference type="EMBL" id="WSTB01000005">
    <property type="protein sequence ID" value="MWB94848.1"/>
    <property type="molecule type" value="Genomic_DNA"/>
</dbReference>
<evidence type="ECO:0000313" key="3">
    <source>
        <dbReference type="Proteomes" id="UP000471501"/>
    </source>
</evidence>
<feature type="domain" description="Beta-lactamase-related" evidence="1">
    <location>
        <begin position="42"/>
        <end position="326"/>
    </location>
</feature>
<dbReference type="GO" id="GO:0016787">
    <property type="term" value="F:hydrolase activity"/>
    <property type="evidence" value="ECO:0007669"/>
    <property type="project" value="UniProtKB-KW"/>
</dbReference>
<gene>
    <name evidence="2" type="ORF">GON26_10760</name>
</gene>
<dbReference type="Pfam" id="PF00144">
    <property type="entry name" value="Beta-lactamase"/>
    <property type="match status" value="1"/>
</dbReference>
<dbReference type="Proteomes" id="UP000471501">
    <property type="component" value="Unassembled WGS sequence"/>
</dbReference>
<organism evidence="2 3">
    <name type="scientific">Flavobacterium hydrocarbonoxydans</name>
    <dbReference type="NCBI Taxonomy" id="2683249"/>
    <lineage>
        <taxon>Bacteria</taxon>
        <taxon>Pseudomonadati</taxon>
        <taxon>Bacteroidota</taxon>
        <taxon>Flavobacteriia</taxon>
        <taxon>Flavobacteriales</taxon>
        <taxon>Flavobacteriaceae</taxon>
        <taxon>Flavobacterium</taxon>
    </lineage>
</organism>
<dbReference type="PANTHER" id="PTHR46825:SF7">
    <property type="entry name" value="D-ALANYL-D-ALANINE CARBOXYPEPTIDASE"/>
    <property type="match status" value="1"/>
</dbReference>
<dbReference type="RefSeq" id="WP_160374818.1">
    <property type="nucleotide sequence ID" value="NZ_WSTB01000005.1"/>
</dbReference>
<protein>
    <submittedName>
        <fullName evidence="2">Serine hydrolase</fullName>
    </submittedName>
</protein>
<dbReference type="InterPro" id="IPR012338">
    <property type="entry name" value="Beta-lactam/transpept-like"/>
</dbReference>
<dbReference type="InterPro" id="IPR050491">
    <property type="entry name" value="AmpC-like"/>
</dbReference>
<keyword evidence="3" id="KW-1185">Reference proteome</keyword>